<feature type="transmembrane region" description="Helical" evidence="1">
    <location>
        <begin position="453"/>
        <end position="476"/>
    </location>
</feature>
<dbReference type="Gene3D" id="2.70.70.10">
    <property type="entry name" value="Glucose Permease (Domain IIA)"/>
    <property type="match status" value="1"/>
</dbReference>
<dbReference type="GO" id="GO:0004222">
    <property type="term" value="F:metalloendopeptidase activity"/>
    <property type="evidence" value="ECO:0007669"/>
    <property type="project" value="TreeGrafter"/>
</dbReference>
<feature type="transmembrane region" description="Helical" evidence="1">
    <location>
        <begin position="525"/>
        <end position="547"/>
    </location>
</feature>
<feature type="domain" description="M23ase beta-sheet core" evidence="2">
    <location>
        <begin position="613"/>
        <end position="720"/>
    </location>
</feature>
<dbReference type="Proteomes" id="UP000178461">
    <property type="component" value="Unassembled WGS sequence"/>
</dbReference>
<dbReference type="InterPro" id="IPR050570">
    <property type="entry name" value="Cell_wall_metabolism_enzyme"/>
</dbReference>
<reference evidence="3 4" key="1">
    <citation type="journal article" date="2016" name="Nat. Commun.">
        <title>Thousands of microbial genomes shed light on interconnected biogeochemical processes in an aquifer system.</title>
        <authorList>
            <person name="Anantharaman K."/>
            <person name="Brown C.T."/>
            <person name="Hug L.A."/>
            <person name="Sharon I."/>
            <person name="Castelle C.J."/>
            <person name="Probst A.J."/>
            <person name="Thomas B.C."/>
            <person name="Singh A."/>
            <person name="Wilkins M.J."/>
            <person name="Karaoz U."/>
            <person name="Brodie E.L."/>
            <person name="Williams K.H."/>
            <person name="Hubbard S.S."/>
            <person name="Banfield J.F."/>
        </authorList>
    </citation>
    <scope>NUCLEOTIDE SEQUENCE [LARGE SCALE GENOMIC DNA]</scope>
</reference>
<dbReference type="CDD" id="cd12797">
    <property type="entry name" value="M23_peptidase"/>
    <property type="match status" value="1"/>
</dbReference>
<evidence type="ECO:0000313" key="4">
    <source>
        <dbReference type="Proteomes" id="UP000178461"/>
    </source>
</evidence>
<organism evidence="3 4">
    <name type="scientific">Candidatus Gottesmanbacteria bacterium RIFCSPLOWO2_01_FULL_46_21</name>
    <dbReference type="NCBI Taxonomy" id="1798393"/>
    <lineage>
        <taxon>Bacteria</taxon>
        <taxon>Candidatus Gottesmaniibacteriota</taxon>
    </lineage>
</organism>
<protein>
    <recommendedName>
        <fullName evidence="2">M23ase beta-sheet core domain-containing protein</fullName>
    </recommendedName>
</protein>
<evidence type="ECO:0000313" key="3">
    <source>
        <dbReference type="EMBL" id="OGG29880.1"/>
    </source>
</evidence>
<keyword evidence="1" id="KW-1133">Transmembrane helix</keyword>
<dbReference type="InterPro" id="IPR011055">
    <property type="entry name" value="Dup_hybrid_motif"/>
</dbReference>
<dbReference type="InterPro" id="IPR016047">
    <property type="entry name" value="M23ase_b-sheet_dom"/>
</dbReference>
<sequence>MNKYDAYTTALWYLDFAKITHHPRYDEFEAALKKAGVVAWSLDDEIFRQHLLGYFGGEFKTIFPDKTQNELDSTVPVGVIDAFMPQVKALHEKQKGDVRKFSHELVNNFVSVEARNLIEATIEEKLPRVIRDKSTLRDVETEIHKIVTDTLAESGRPVNDNEVRQAIEAVRPTTINLMVTPRVFAQTTTAAVVDKKSYETILTQLIKETPTISIARHAVRAETLVRTLEATNATTVGADTARATGQLLITFAQQSKKPLGVAVASLLSPQTRDRIFDAIAARSWEQAVDRVTKKAAILALDQNILQDIVRRGNEAFGISTGKSGAVAARGFAEALWGNIAGPMENHIINQYDLVKLSVSLPQRQTNSAELFMILLYAQGSSAVTMRGKEQKEGGGLIGFLLSWGTEEGAARLINKGVTTVAGGTVKEVVKKGVTSFVTGLLTRLGLTALASTVAPVVGTIVAVAVQAAVWLGGFIVRPLWNLAQRFFRGEIGPWELWSQGLSSYIRGALGAVGETAKQWYDNPMIMLPVIIIVVIMLPVLPLVGPLLTPTQQITTQNAALLVSYDKALNLFGSVDLDYDGPFPNQVGLITGCPTAGRITQGPFGGKSHGNVDAYDFGAPWNSPVYATHDGIVATAVDGYAPWFYCDTRNCSFGNVVIIAGTGPGPNDHYTTTYAHLLTVAVSQGQQVEAGKTLLGYVDATGYTFDENGNPGGTHLHYQYNGPGRLELPAGCGM</sequence>
<keyword evidence="1" id="KW-0472">Membrane</keyword>
<evidence type="ECO:0000259" key="2">
    <source>
        <dbReference type="Pfam" id="PF01551"/>
    </source>
</evidence>
<dbReference type="PANTHER" id="PTHR21666">
    <property type="entry name" value="PEPTIDASE-RELATED"/>
    <property type="match status" value="1"/>
</dbReference>
<proteinExistence type="predicted"/>
<dbReference type="SUPFAM" id="SSF51261">
    <property type="entry name" value="Duplicated hybrid motif"/>
    <property type="match status" value="1"/>
</dbReference>
<name>A0A1F6AYZ1_9BACT</name>
<evidence type="ECO:0000256" key="1">
    <source>
        <dbReference type="SAM" id="Phobius"/>
    </source>
</evidence>
<dbReference type="AlphaFoldDB" id="A0A1F6AYZ1"/>
<keyword evidence="1" id="KW-0812">Transmembrane</keyword>
<comment type="caution">
    <text evidence="3">The sequence shown here is derived from an EMBL/GenBank/DDBJ whole genome shotgun (WGS) entry which is preliminary data.</text>
</comment>
<dbReference type="EMBL" id="MFJW01000012">
    <property type="protein sequence ID" value="OGG29880.1"/>
    <property type="molecule type" value="Genomic_DNA"/>
</dbReference>
<gene>
    <name evidence="3" type="ORF">A2971_05085</name>
</gene>
<accession>A0A1F6AYZ1</accession>
<dbReference type="Pfam" id="PF01551">
    <property type="entry name" value="Peptidase_M23"/>
    <property type="match status" value="1"/>
</dbReference>
<dbReference type="PANTHER" id="PTHR21666:SF286">
    <property type="entry name" value="LIPOPROTEIN NLPD"/>
    <property type="match status" value="1"/>
</dbReference>